<evidence type="ECO:0000313" key="2">
    <source>
        <dbReference type="EMBL" id="MDO7844930.1"/>
    </source>
</evidence>
<dbReference type="PROSITE" id="PS50164">
    <property type="entry name" value="GIY_YIG"/>
    <property type="match status" value="1"/>
</dbReference>
<feature type="domain" description="GIY-YIG" evidence="1">
    <location>
        <begin position="2"/>
        <end position="61"/>
    </location>
</feature>
<evidence type="ECO:0000259" key="1">
    <source>
        <dbReference type="PROSITE" id="PS50164"/>
    </source>
</evidence>
<organism evidence="2 3">
    <name type="scientific">Hymenobacter mellowenesis</name>
    <dbReference type="NCBI Taxonomy" id="3063995"/>
    <lineage>
        <taxon>Bacteria</taxon>
        <taxon>Pseudomonadati</taxon>
        <taxon>Bacteroidota</taxon>
        <taxon>Cytophagia</taxon>
        <taxon>Cytophagales</taxon>
        <taxon>Hymenobacteraceae</taxon>
        <taxon>Hymenobacter</taxon>
    </lineage>
</organism>
<gene>
    <name evidence="2" type="ORF">Q5H92_01065</name>
</gene>
<name>A0ABT9A534_9BACT</name>
<dbReference type="SUPFAM" id="SSF82771">
    <property type="entry name" value="GIY-YIG endonuclease"/>
    <property type="match status" value="1"/>
</dbReference>
<reference evidence="2" key="1">
    <citation type="submission" date="2023-07" db="EMBL/GenBank/DDBJ databases">
        <authorList>
            <person name="Kim M.K."/>
        </authorList>
    </citation>
    <scope>NUCLEOTIDE SEQUENCE</scope>
    <source>
        <strain evidence="2">M29</strain>
    </source>
</reference>
<evidence type="ECO:0000313" key="3">
    <source>
        <dbReference type="Proteomes" id="UP001167796"/>
    </source>
</evidence>
<comment type="caution">
    <text evidence="2">The sequence shown here is derived from an EMBL/GenBank/DDBJ whole genome shotgun (WGS) entry which is preliminary data.</text>
</comment>
<dbReference type="RefSeq" id="WP_305009615.1">
    <property type="nucleotide sequence ID" value="NZ_JAUQSX010000001.1"/>
</dbReference>
<dbReference type="EMBL" id="JAUQSX010000001">
    <property type="protein sequence ID" value="MDO7844930.1"/>
    <property type="molecule type" value="Genomic_DNA"/>
</dbReference>
<sequence length="61" mass="6803">MHTYYVYLLTNANHAVLYVGVTNDLARRVSEHKAAVHEGLLRSTTCTSWCISKPTGQLLTP</sequence>
<protein>
    <submittedName>
        <fullName evidence="2">GIY-YIG nuclease family protein</fullName>
    </submittedName>
</protein>
<dbReference type="Proteomes" id="UP001167796">
    <property type="component" value="Unassembled WGS sequence"/>
</dbReference>
<keyword evidence="3" id="KW-1185">Reference proteome</keyword>
<dbReference type="Pfam" id="PF01541">
    <property type="entry name" value="GIY-YIG"/>
    <property type="match status" value="1"/>
</dbReference>
<dbReference type="InterPro" id="IPR000305">
    <property type="entry name" value="GIY-YIG_endonuc"/>
</dbReference>
<dbReference type="InterPro" id="IPR035901">
    <property type="entry name" value="GIY-YIG_endonuc_sf"/>
</dbReference>
<accession>A0ABT9A534</accession>
<dbReference type="Gene3D" id="3.40.1440.10">
    <property type="entry name" value="GIY-YIG endonuclease"/>
    <property type="match status" value="1"/>
</dbReference>
<proteinExistence type="predicted"/>